<feature type="compositionally biased region" description="Low complexity" evidence="1">
    <location>
        <begin position="325"/>
        <end position="349"/>
    </location>
</feature>
<dbReference type="SUPFAM" id="SSF48452">
    <property type="entry name" value="TPR-like"/>
    <property type="match status" value="1"/>
</dbReference>
<keyword evidence="4" id="KW-1185">Reference proteome</keyword>
<comment type="caution">
    <text evidence="3">The sequence shown here is derived from an EMBL/GenBank/DDBJ whole genome shotgun (WGS) entry which is preliminary data.</text>
</comment>
<feature type="transmembrane region" description="Helical" evidence="2">
    <location>
        <begin position="145"/>
        <end position="163"/>
    </location>
</feature>
<dbReference type="eggNOG" id="COG4235">
    <property type="taxonomic scope" value="Bacteria"/>
</dbReference>
<dbReference type="Pfam" id="PF13432">
    <property type="entry name" value="TPR_16"/>
    <property type="match status" value="1"/>
</dbReference>
<feature type="compositionally biased region" description="Polar residues" evidence="1">
    <location>
        <begin position="169"/>
        <end position="182"/>
    </location>
</feature>
<keyword evidence="2" id="KW-0812">Transmembrane</keyword>
<feature type="compositionally biased region" description="Basic and acidic residues" evidence="1">
    <location>
        <begin position="184"/>
        <end position="197"/>
    </location>
</feature>
<proteinExistence type="predicted"/>
<dbReference type="SMART" id="SM00028">
    <property type="entry name" value="TPR"/>
    <property type="match status" value="3"/>
</dbReference>
<keyword evidence="2" id="KW-1133">Transmembrane helix</keyword>
<evidence type="ECO:0000313" key="3">
    <source>
        <dbReference type="EMBL" id="GAB78813.1"/>
    </source>
</evidence>
<dbReference type="Gene3D" id="1.25.40.10">
    <property type="entry name" value="Tetratricopeptide repeat domain"/>
    <property type="match status" value="1"/>
</dbReference>
<name>K6V998_9MICO</name>
<feature type="region of interest" description="Disordered" evidence="1">
    <location>
        <begin position="1"/>
        <end position="87"/>
    </location>
</feature>
<feature type="region of interest" description="Disordered" evidence="1">
    <location>
        <begin position="312"/>
        <end position="349"/>
    </location>
</feature>
<dbReference type="InterPro" id="IPR019734">
    <property type="entry name" value="TPR_rpt"/>
</dbReference>
<dbReference type="EMBL" id="BAGZ01000017">
    <property type="protein sequence ID" value="GAB78813.1"/>
    <property type="molecule type" value="Genomic_DNA"/>
</dbReference>
<evidence type="ECO:0000256" key="1">
    <source>
        <dbReference type="SAM" id="MobiDB-lite"/>
    </source>
</evidence>
<dbReference type="OrthoDB" id="5149611at2"/>
<reference evidence="3 4" key="1">
    <citation type="submission" date="2012-08" db="EMBL/GenBank/DDBJ databases">
        <title>Whole genome shotgun sequence of Austwickia chelonae NBRC 105200.</title>
        <authorList>
            <person name="Yoshida I."/>
            <person name="Hosoyama A."/>
            <person name="Tsuchikane K."/>
            <person name="Katsumata H."/>
            <person name="Ando Y."/>
            <person name="Ohji S."/>
            <person name="Hamada M."/>
            <person name="Tamura T."/>
            <person name="Yamazoe A."/>
            <person name="Yamazaki S."/>
            <person name="Fujita N."/>
        </authorList>
    </citation>
    <scope>NUCLEOTIDE SEQUENCE [LARGE SCALE GENOMIC DNA]</scope>
    <source>
        <strain evidence="3 4">NBRC 105200</strain>
    </source>
</reference>
<accession>K6V998</accession>
<sequence length="349" mass="37061">MSGRRVNPVDPTGAHPQGTLAHHLGLPEDADEATVKRTHQHLKDFLASAPPELDGWAESQRRLVEEARRTPDATTSPDASTATSKVAEKSLSDHFDDLDFLEEEPPPAAAPPRAPAATHTGRRRAVVTPEAAAAAQDRPRQRASVLVPVLVLMLIVGVVYGVYQAGRPVSNTASPAKPTSSVRPVDESKVKELTEKTKADPKDVTALRGLTDQYYGAGEFAKAAEWQQKVVDIQPADISSRLVLAACLANSGDATRAETEWTKVIELDPTQVEAYYNLGVLHFSANPPDVEKARAEWAKVVELDPNSPLAKNVSSHMNRMGGHGAKTPGGAASGAPTSAAPTTQAPAAK</sequence>
<dbReference type="AlphaFoldDB" id="K6V998"/>
<dbReference type="STRING" id="100225.SAMN05421595_0024"/>
<feature type="region of interest" description="Disordered" evidence="1">
    <location>
        <begin position="99"/>
        <end position="139"/>
    </location>
</feature>
<dbReference type="InterPro" id="IPR011990">
    <property type="entry name" value="TPR-like_helical_dom_sf"/>
</dbReference>
<feature type="compositionally biased region" description="Basic and acidic residues" evidence="1">
    <location>
        <begin position="59"/>
        <end position="71"/>
    </location>
</feature>
<feature type="compositionally biased region" description="Low complexity" evidence="1">
    <location>
        <begin position="72"/>
        <end position="84"/>
    </location>
</feature>
<keyword evidence="2" id="KW-0472">Membrane</keyword>
<organism evidence="3 4">
    <name type="scientific">Austwickia chelonae NBRC 105200</name>
    <dbReference type="NCBI Taxonomy" id="1184607"/>
    <lineage>
        <taxon>Bacteria</taxon>
        <taxon>Bacillati</taxon>
        <taxon>Actinomycetota</taxon>
        <taxon>Actinomycetes</taxon>
        <taxon>Micrococcales</taxon>
        <taxon>Dermatophilaceae</taxon>
        <taxon>Austwickia</taxon>
    </lineage>
</organism>
<evidence type="ECO:0000256" key="2">
    <source>
        <dbReference type="SAM" id="Phobius"/>
    </source>
</evidence>
<dbReference type="RefSeq" id="WP_006503570.1">
    <property type="nucleotide sequence ID" value="NZ_BAGZ01000017.1"/>
</dbReference>
<dbReference type="Proteomes" id="UP000008495">
    <property type="component" value="Unassembled WGS sequence"/>
</dbReference>
<feature type="region of interest" description="Disordered" evidence="1">
    <location>
        <begin position="168"/>
        <end position="197"/>
    </location>
</feature>
<evidence type="ECO:0000313" key="4">
    <source>
        <dbReference type="Proteomes" id="UP000008495"/>
    </source>
</evidence>
<protein>
    <submittedName>
        <fullName evidence="3">Uncharacterized protein</fullName>
    </submittedName>
</protein>
<gene>
    <name evidence="3" type="ORF">AUCHE_17_00230</name>
</gene>